<evidence type="ECO:0000256" key="5">
    <source>
        <dbReference type="ARBA" id="ARBA00022989"/>
    </source>
</evidence>
<feature type="transmembrane region" description="Helical" evidence="7">
    <location>
        <begin position="122"/>
        <end position="144"/>
    </location>
</feature>
<proteinExistence type="predicted"/>
<keyword evidence="4 7" id="KW-0812">Transmembrane</keyword>
<feature type="transmembrane region" description="Helical" evidence="7">
    <location>
        <begin position="82"/>
        <end position="110"/>
    </location>
</feature>
<evidence type="ECO:0000313" key="9">
    <source>
        <dbReference type="EMBL" id="KWU54396.1"/>
    </source>
</evidence>
<gene>
    <name evidence="9" type="ORF">AWW70_26760</name>
</gene>
<reference evidence="9 10" key="1">
    <citation type="submission" date="2016-01" db="EMBL/GenBank/DDBJ databases">
        <authorList>
            <person name="McClelland M."/>
            <person name="Jain A."/>
            <person name="Saraogi P."/>
            <person name="Mendelson R."/>
            <person name="Westerman R."/>
            <person name="SanMiguel P."/>
            <person name="Csonka L."/>
        </authorList>
    </citation>
    <scope>NUCLEOTIDE SEQUENCE [LARGE SCALE GENOMIC DNA]</scope>
    <source>
        <strain evidence="9 10">PE8-15</strain>
    </source>
</reference>
<evidence type="ECO:0000313" key="10">
    <source>
        <dbReference type="Proteomes" id="UP000065797"/>
    </source>
</evidence>
<evidence type="ECO:0000259" key="8">
    <source>
        <dbReference type="Pfam" id="PF00528"/>
    </source>
</evidence>
<evidence type="ECO:0000256" key="6">
    <source>
        <dbReference type="ARBA" id="ARBA00023136"/>
    </source>
</evidence>
<comment type="caution">
    <text evidence="9">The sequence shown here is derived from an EMBL/GenBank/DDBJ whole genome shotgun (WGS) entry which is preliminary data.</text>
</comment>
<keyword evidence="5 7" id="KW-1133">Transmembrane helix</keyword>
<comment type="subcellular location">
    <subcellularLocation>
        <location evidence="1">Cell membrane</location>
        <topology evidence="1">Multi-pass membrane protein</topology>
    </subcellularLocation>
</comment>
<dbReference type="EMBL" id="LRPH01000100">
    <property type="protein sequence ID" value="KWU54396.1"/>
    <property type="molecule type" value="Genomic_DNA"/>
</dbReference>
<dbReference type="AlphaFoldDB" id="A0A109FTD8"/>
<dbReference type="SUPFAM" id="SSF161098">
    <property type="entry name" value="MetI-like"/>
    <property type="match status" value="1"/>
</dbReference>
<keyword evidence="3" id="KW-1003">Cell membrane</keyword>
<feature type="domain" description="ABC transmembrane type-1" evidence="8">
    <location>
        <begin position="97"/>
        <end position="289"/>
    </location>
</feature>
<accession>A0A109FTD8</accession>
<dbReference type="GO" id="GO:0055085">
    <property type="term" value="P:transmembrane transport"/>
    <property type="evidence" value="ECO:0007669"/>
    <property type="project" value="InterPro"/>
</dbReference>
<dbReference type="InterPro" id="IPR000515">
    <property type="entry name" value="MetI-like"/>
</dbReference>
<dbReference type="GO" id="GO:0005886">
    <property type="term" value="C:plasma membrane"/>
    <property type="evidence" value="ECO:0007669"/>
    <property type="project" value="UniProtKB-SubCell"/>
</dbReference>
<organism evidence="9 10">
    <name type="scientific">Bacillus mycoides</name>
    <dbReference type="NCBI Taxonomy" id="1405"/>
    <lineage>
        <taxon>Bacteria</taxon>
        <taxon>Bacillati</taxon>
        <taxon>Bacillota</taxon>
        <taxon>Bacilli</taxon>
        <taxon>Bacillales</taxon>
        <taxon>Bacillaceae</taxon>
        <taxon>Bacillus</taxon>
        <taxon>Bacillus cereus group</taxon>
    </lineage>
</organism>
<dbReference type="CDD" id="cd06261">
    <property type="entry name" value="TM_PBP2"/>
    <property type="match status" value="1"/>
</dbReference>
<feature type="transmembrane region" description="Helical" evidence="7">
    <location>
        <begin position="164"/>
        <end position="187"/>
    </location>
</feature>
<feature type="transmembrane region" description="Helical" evidence="7">
    <location>
        <begin position="230"/>
        <end position="250"/>
    </location>
</feature>
<dbReference type="InterPro" id="IPR035906">
    <property type="entry name" value="MetI-like_sf"/>
</dbReference>
<keyword evidence="2" id="KW-0813">Transport</keyword>
<evidence type="ECO:0000256" key="2">
    <source>
        <dbReference type="ARBA" id="ARBA00022448"/>
    </source>
</evidence>
<keyword evidence="6 7" id="KW-0472">Membrane</keyword>
<dbReference type="PANTHER" id="PTHR30465:SF44">
    <property type="entry name" value="ABC-TYPE DIPEPTIDE_OLIGOPEPTIDE TRANSPORT SYSTEM, PERMEASE COMPONENT"/>
    <property type="match status" value="1"/>
</dbReference>
<evidence type="ECO:0000256" key="7">
    <source>
        <dbReference type="SAM" id="Phobius"/>
    </source>
</evidence>
<evidence type="ECO:0000256" key="1">
    <source>
        <dbReference type="ARBA" id="ARBA00004651"/>
    </source>
</evidence>
<evidence type="ECO:0000256" key="3">
    <source>
        <dbReference type="ARBA" id="ARBA00022475"/>
    </source>
</evidence>
<dbReference type="RefSeq" id="WP_060751980.1">
    <property type="nucleotide sequence ID" value="NZ_LRPH01000100.1"/>
</dbReference>
<protein>
    <recommendedName>
        <fullName evidence="8">ABC transmembrane type-1 domain-containing protein</fullName>
    </recommendedName>
</protein>
<sequence length="296" mass="34933">MIKRISKMGMNFFIILFGILCVLCLPYLLAYNQKISFQPFLYMFSLEDTLKQLFHLNDVTFQVHNGTHLKAYPFLPYLLNNYIYSLSLIVSSFIIAFVFACSMAYIYMLVSHRKRKWIQQVLLVFESFPDIMVIISIQALFIWIYKKTEFAPFTILSFQENRAYALPILCLCILPTIQVFRFLILYLEEEQHKPYVELLIGKGLTKPYIVLVHLFRNVIIHLFYHSKSIFLFMISNLFVLEYIFNINGLMKFLLDYGSQNPVISLTAVFLIFVPFYIMFCLISIIIRRVTNKEGLL</sequence>
<evidence type="ECO:0000256" key="4">
    <source>
        <dbReference type="ARBA" id="ARBA00022692"/>
    </source>
</evidence>
<feature type="transmembrane region" description="Helical" evidence="7">
    <location>
        <begin position="262"/>
        <end position="286"/>
    </location>
</feature>
<dbReference type="PANTHER" id="PTHR30465">
    <property type="entry name" value="INNER MEMBRANE ABC TRANSPORTER"/>
    <property type="match status" value="1"/>
</dbReference>
<dbReference type="Proteomes" id="UP000065797">
    <property type="component" value="Unassembled WGS sequence"/>
</dbReference>
<dbReference type="Gene3D" id="1.10.3720.10">
    <property type="entry name" value="MetI-like"/>
    <property type="match status" value="1"/>
</dbReference>
<name>A0A109FTD8_BACMY</name>
<dbReference type="Pfam" id="PF00528">
    <property type="entry name" value="BPD_transp_1"/>
    <property type="match status" value="1"/>
</dbReference>